<dbReference type="AlphaFoldDB" id="A0A7J6DQ05"/>
<comment type="caution">
    <text evidence="1">The sequence shown here is derived from an EMBL/GenBank/DDBJ whole genome shotgun (WGS) entry which is preliminary data.</text>
</comment>
<reference evidence="1 2" key="1">
    <citation type="journal article" date="2020" name="bioRxiv">
        <title>Sequence and annotation of 42 cannabis genomes reveals extensive copy number variation in cannabinoid synthesis and pathogen resistance genes.</title>
        <authorList>
            <person name="Mckernan K.J."/>
            <person name="Helbert Y."/>
            <person name="Kane L.T."/>
            <person name="Ebling H."/>
            <person name="Zhang L."/>
            <person name="Liu B."/>
            <person name="Eaton Z."/>
            <person name="Mclaughlin S."/>
            <person name="Kingan S."/>
            <person name="Baybayan P."/>
            <person name="Concepcion G."/>
            <person name="Jordan M."/>
            <person name="Riva A."/>
            <person name="Barbazuk W."/>
            <person name="Harkins T."/>
        </authorList>
    </citation>
    <scope>NUCLEOTIDE SEQUENCE [LARGE SCALE GENOMIC DNA]</scope>
    <source>
        <strain evidence="2">cv. Jamaican Lion 4</strain>
        <tissue evidence="1">Leaf</tissue>
    </source>
</reference>
<organism evidence="1 2">
    <name type="scientific">Cannabis sativa</name>
    <name type="common">Hemp</name>
    <name type="synonym">Marijuana</name>
    <dbReference type="NCBI Taxonomy" id="3483"/>
    <lineage>
        <taxon>Eukaryota</taxon>
        <taxon>Viridiplantae</taxon>
        <taxon>Streptophyta</taxon>
        <taxon>Embryophyta</taxon>
        <taxon>Tracheophyta</taxon>
        <taxon>Spermatophyta</taxon>
        <taxon>Magnoliopsida</taxon>
        <taxon>eudicotyledons</taxon>
        <taxon>Gunneridae</taxon>
        <taxon>Pentapetalae</taxon>
        <taxon>rosids</taxon>
        <taxon>fabids</taxon>
        <taxon>Rosales</taxon>
        <taxon>Cannabaceae</taxon>
        <taxon>Cannabis</taxon>
    </lineage>
</organism>
<name>A0A7J6DQ05_CANSA</name>
<proteinExistence type="predicted"/>
<accession>A0A7J6DQ05</accession>
<protein>
    <submittedName>
        <fullName evidence="1">Uncharacterized protein</fullName>
    </submittedName>
</protein>
<dbReference type="EMBL" id="JAATIP010000524">
    <property type="protein sequence ID" value="KAF4348181.1"/>
    <property type="molecule type" value="Genomic_DNA"/>
</dbReference>
<gene>
    <name evidence="1" type="ORF">F8388_021822</name>
</gene>
<sequence length="54" mass="6421">MSHRAMYRLYMNRVVVLDLMIIFCSERLLPVTKLSFCCHLPFSLNVELNGFLVW</sequence>
<dbReference type="Proteomes" id="UP000525078">
    <property type="component" value="Unassembled WGS sequence"/>
</dbReference>
<evidence type="ECO:0000313" key="1">
    <source>
        <dbReference type="EMBL" id="KAF4348181.1"/>
    </source>
</evidence>
<evidence type="ECO:0000313" key="2">
    <source>
        <dbReference type="Proteomes" id="UP000525078"/>
    </source>
</evidence>